<name>A0A919JTE7_9ACTN</name>
<dbReference type="NCBIfam" id="TIGR03544">
    <property type="entry name" value="DivI1A_domain"/>
    <property type="match status" value="1"/>
</dbReference>
<comment type="subcellular location">
    <subcellularLocation>
        <location evidence="1">Cytoplasm</location>
    </subcellularLocation>
</comment>
<dbReference type="Pfam" id="PF05103">
    <property type="entry name" value="DivIVA"/>
    <property type="match status" value="1"/>
</dbReference>
<dbReference type="GO" id="GO:0051301">
    <property type="term" value="P:cell division"/>
    <property type="evidence" value="ECO:0007669"/>
    <property type="project" value="UniProtKB-KW"/>
</dbReference>
<evidence type="ECO:0000256" key="4">
    <source>
        <dbReference type="ARBA" id="ARBA00022490"/>
    </source>
</evidence>
<dbReference type="InterPro" id="IPR007793">
    <property type="entry name" value="DivIVA_fam"/>
</dbReference>
<evidence type="ECO:0000256" key="8">
    <source>
        <dbReference type="ARBA" id="ARBA00031737"/>
    </source>
</evidence>
<evidence type="ECO:0000256" key="9">
    <source>
        <dbReference type="SAM" id="Coils"/>
    </source>
</evidence>
<evidence type="ECO:0000313" key="11">
    <source>
        <dbReference type="Proteomes" id="UP000636960"/>
    </source>
</evidence>
<evidence type="ECO:0000256" key="2">
    <source>
        <dbReference type="ARBA" id="ARBA00009008"/>
    </source>
</evidence>
<dbReference type="PANTHER" id="PTHR35794">
    <property type="entry name" value="CELL DIVISION PROTEIN DIVIVA"/>
    <property type="match status" value="1"/>
</dbReference>
<keyword evidence="11" id="KW-1185">Reference proteome</keyword>
<keyword evidence="4" id="KW-0963">Cytoplasm</keyword>
<accession>A0A919JTE7</accession>
<keyword evidence="6 9" id="KW-0175">Coiled coil</keyword>
<evidence type="ECO:0000256" key="1">
    <source>
        <dbReference type="ARBA" id="ARBA00004496"/>
    </source>
</evidence>
<protein>
    <recommendedName>
        <fullName evidence="3">Cell wall synthesis protein Wag31</fullName>
    </recommendedName>
    <alternativeName>
        <fullName evidence="8">Antigen 84</fullName>
    </alternativeName>
</protein>
<dbReference type="AlphaFoldDB" id="A0A919JTE7"/>
<organism evidence="10 11">
    <name type="scientific">Paractinoplanes rishiriensis</name>
    <dbReference type="NCBI Taxonomy" id="1050105"/>
    <lineage>
        <taxon>Bacteria</taxon>
        <taxon>Bacillati</taxon>
        <taxon>Actinomycetota</taxon>
        <taxon>Actinomycetes</taxon>
        <taxon>Micromonosporales</taxon>
        <taxon>Micromonosporaceae</taxon>
        <taxon>Paractinoplanes</taxon>
    </lineage>
</organism>
<keyword evidence="7" id="KW-0131">Cell cycle</keyword>
<evidence type="ECO:0000256" key="7">
    <source>
        <dbReference type="ARBA" id="ARBA00023306"/>
    </source>
</evidence>
<evidence type="ECO:0000256" key="5">
    <source>
        <dbReference type="ARBA" id="ARBA00022618"/>
    </source>
</evidence>
<feature type="coiled-coil region" evidence="9">
    <location>
        <begin position="32"/>
        <end position="107"/>
    </location>
</feature>
<comment type="caution">
    <text evidence="10">The sequence shown here is derived from an EMBL/GenBank/DDBJ whole genome shotgun (WGS) entry which is preliminary data.</text>
</comment>
<dbReference type="GO" id="GO:0005737">
    <property type="term" value="C:cytoplasm"/>
    <property type="evidence" value="ECO:0007669"/>
    <property type="project" value="UniProtKB-SubCell"/>
</dbReference>
<dbReference type="EMBL" id="BOMV01000005">
    <property type="protein sequence ID" value="GIE93032.1"/>
    <property type="molecule type" value="Genomic_DNA"/>
</dbReference>
<reference evidence="10" key="1">
    <citation type="submission" date="2021-01" db="EMBL/GenBank/DDBJ databases">
        <title>Whole genome shotgun sequence of Actinoplanes rishiriensis NBRC 108556.</title>
        <authorList>
            <person name="Komaki H."/>
            <person name="Tamura T."/>
        </authorList>
    </citation>
    <scope>NUCLEOTIDE SEQUENCE</scope>
    <source>
        <strain evidence="10">NBRC 108556</strain>
    </source>
</reference>
<comment type="similarity">
    <text evidence="2">Belongs to the DivIVA family.</text>
</comment>
<dbReference type="RefSeq" id="WP_203778881.1">
    <property type="nucleotide sequence ID" value="NZ_BOMV01000005.1"/>
</dbReference>
<dbReference type="InterPro" id="IPR019933">
    <property type="entry name" value="DivIVA_domain"/>
</dbReference>
<evidence type="ECO:0000256" key="3">
    <source>
        <dbReference type="ARBA" id="ARBA00018787"/>
    </source>
</evidence>
<evidence type="ECO:0000256" key="6">
    <source>
        <dbReference type="ARBA" id="ARBA00023054"/>
    </source>
</evidence>
<keyword evidence="5" id="KW-0132">Cell division</keyword>
<dbReference type="PANTHER" id="PTHR35794:SF2">
    <property type="entry name" value="CELL DIVISION PROTEIN DIVIVA"/>
    <property type="match status" value="1"/>
</dbReference>
<evidence type="ECO:0000313" key="10">
    <source>
        <dbReference type="EMBL" id="GIE93032.1"/>
    </source>
</evidence>
<gene>
    <name evidence="10" type="primary">wag31_1</name>
    <name evidence="10" type="ORF">Ari01nite_04970</name>
</gene>
<proteinExistence type="inferred from homology"/>
<dbReference type="Gene3D" id="6.10.250.660">
    <property type="match status" value="1"/>
</dbReference>
<sequence length="217" mass="23938">MPLTPADIHNTTFGKSALTRRGYDTEQVDALLDDVTQEMIQLLEENDDLRRRADLAQAAGVGAAPGRPDRAELTAVTGELERARRARDLAEQNARILQSRLADARRAATVEAAGDRSDHPDGVLTMAHRAADDYLQRAHQESGQLLADARSRSERIAEDAWTAAHGIETDSQQRNSRAASELRDRHTAVLDEIDALSGLAETYRALLKDQVRRQAQL</sequence>
<dbReference type="Proteomes" id="UP000636960">
    <property type="component" value="Unassembled WGS sequence"/>
</dbReference>